<dbReference type="SMART" id="SM00380">
    <property type="entry name" value="AP2"/>
    <property type="match status" value="1"/>
</dbReference>
<evidence type="ECO:0000256" key="6">
    <source>
        <dbReference type="SAM" id="MobiDB-lite"/>
    </source>
</evidence>
<feature type="compositionally biased region" description="Low complexity" evidence="6">
    <location>
        <begin position="361"/>
        <end position="379"/>
    </location>
</feature>
<protein>
    <recommendedName>
        <fullName evidence="7">AP2/ERF domain-containing protein</fullName>
    </recommendedName>
</protein>
<feature type="region of interest" description="Disordered" evidence="6">
    <location>
        <begin position="245"/>
        <end position="270"/>
    </location>
</feature>
<dbReference type="Gene3D" id="3.30.730.10">
    <property type="entry name" value="AP2/ERF domain"/>
    <property type="match status" value="1"/>
</dbReference>
<dbReference type="InterPro" id="IPR001471">
    <property type="entry name" value="AP2/ERF_dom"/>
</dbReference>
<dbReference type="CDD" id="cd00018">
    <property type="entry name" value="AP2"/>
    <property type="match status" value="1"/>
</dbReference>
<dbReference type="PANTHER" id="PTHR31190">
    <property type="entry name" value="DNA-BINDING DOMAIN"/>
    <property type="match status" value="1"/>
</dbReference>
<keyword evidence="5" id="KW-0539">Nucleus</keyword>
<gene>
    <name evidence="8" type="ORF">CSSPJE1EN2_LOCUS7657</name>
</gene>
<evidence type="ECO:0000256" key="5">
    <source>
        <dbReference type="ARBA" id="ARBA00023242"/>
    </source>
</evidence>
<evidence type="ECO:0000256" key="2">
    <source>
        <dbReference type="ARBA" id="ARBA00023015"/>
    </source>
</evidence>
<keyword evidence="4" id="KW-0804">Transcription</keyword>
<dbReference type="PROSITE" id="PS51032">
    <property type="entry name" value="AP2_ERF"/>
    <property type="match status" value="1"/>
</dbReference>
<keyword evidence="3" id="KW-0238">DNA-binding</keyword>
<evidence type="ECO:0000313" key="8">
    <source>
        <dbReference type="EMBL" id="CAK9864662.1"/>
    </source>
</evidence>
<dbReference type="Pfam" id="PF00847">
    <property type="entry name" value="AP2"/>
    <property type="match status" value="1"/>
</dbReference>
<accession>A0ABP1AQJ9</accession>
<feature type="domain" description="AP2/ERF" evidence="7">
    <location>
        <begin position="292"/>
        <end position="350"/>
    </location>
</feature>
<reference evidence="8" key="1">
    <citation type="submission" date="2024-03" db="EMBL/GenBank/DDBJ databases">
        <authorList>
            <consortium name="ELIXIR-Norway"/>
            <consortium name="Elixir Norway"/>
        </authorList>
    </citation>
    <scope>NUCLEOTIDE SEQUENCE</scope>
</reference>
<feature type="compositionally biased region" description="Low complexity" evidence="6">
    <location>
        <begin position="245"/>
        <end position="259"/>
    </location>
</feature>
<comment type="subcellular location">
    <subcellularLocation>
        <location evidence="1">Nucleus</location>
    </subcellularLocation>
</comment>
<feature type="region of interest" description="Disordered" evidence="6">
    <location>
        <begin position="96"/>
        <end position="133"/>
    </location>
</feature>
<proteinExistence type="predicted"/>
<dbReference type="InterPro" id="IPR044808">
    <property type="entry name" value="ERF_plant"/>
</dbReference>
<feature type="region of interest" description="Disordered" evidence="6">
    <location>
        <begin position="198"/>
        <end position="217"/>
    </location>
</feature>
<keyword evidence="9" id="KW-1185">Reference proteome</keyword>
<dbReference type="SUPFAM" id="SSF54171">
    <property type="entry name" value="DNA-binding domain"/>
    <property type="match status" value="1"/>
</dbReference>
<evidence type="ECO:0000256" key="3">
    <source>
        <dbReference type="ARBA" id="ARBA00023125"/>
    </source>
</evidence>
<feature type="region of interest" description="Disordered" evidence="6">
    <location>
        <begin position="166"/>
        <end position="193"/>
    </location>
</feature>
<feature type="compositionally biased region" description="Polar residues" evidence="6">
    <location>
        <begin position="172"/>
        <end position="191"/>
    </location>
</feature>
<feature type="region of interest" description="Disordered" evidence="6">
    <location>
        <begin position="355"/>
        <end position="379"/>
    </location>
</feature>
<evidence type="ECO:0000256" key="1">
    <source>
        <dbReference type="ARBA" id="ARBA00004123"/>
    </source>
</evidence>
<organism evidence="8 9">
    <name type="scientific">Sphagnum jensenii</name>
    <dbReference type="NCBI Taxonomy" id="128206"/>
    <lineage>
        <taxon>Eukaryota</taxon>
        <taxon>Viridiplantae</taxon>
        <taxon>Streptophyta</taxon>
        <taxon>Embryophyta</taxon>
        <taxon>Bryophyta</taxon>
        <taxon>Sphagnophytina</taxon>
        <taxon>Sphagnopsida</taxon>
        <taxon>Sphagnales</taxon>
        <taxon>Sphagnaceae</taxon>
        <taxon>Sphagnum</taxon>
    </lineage>
</organism>
<dbReference type="Proteomes" id="UP001497522">
    <property type="component" value="Chromosome 14"/>
</dbReference>
<name>A0ABP1AQJ9_9BRYO</name>
<feature type="compositionally biased region" description="Basic and acidic residues" evidence="6">
    <location>
        <begin position="121"/>
        <end position="133"/>
    </location>
</feature>
<evidence type="ECO:0000313" key="9">
    <source>
        <dbReference type="Proteomes" id="UP001497522"/>
    </source>
</evidence>
<dbReference type="EMBL" id="OZ023715">
    <property type="protein sequence ID" value="CAK9864662.1"/>
    <property type="molecule type" value="Genomic_DNA"/>
</dbReference>
<dbReference type="InterPro" id="IPR036955">
    <property type="entry name" value="AP2/ERF_dom_sf"/>
</dbReference>
<keyword evidence="2" id="KW-0805">Transcription regulation</keyword>
<dbReference type="PANTHER" id="PTHR31190:SF374">
    <property type="entry name" value="AP2_ERF DOMAIN-CONTAINING PROTEIN"/>
    <property type="match status" value="1"/>
</dbReference>
<sequence>MDFCGRSTRSRRLSSSALPGTLAAVAAVSSVVGLKEGAAAFGSNGFRDPFEALGRRVSAAVVVAEQSIGLTNFSGDGFQSPAGSLRSNNGVVGSSGGVGGSLQNASDWVPGSGKLSGMKRSRPDEFCAESEEPRRKSQKAWIIARKLRHSLGESFAERFREKFGDVMKSQETEQQLKASMQTPTTEASSQMGGLLQNPEAGEAAAETAAKPQAEARTQYRTAKARAVFPEAMAMWLMQQQRKPAAATAAAPAATQAELHPPLPPHAAEEEKPYLASSTAAAAAPKDGLWRSRYRGVRQRPWGKFAAEIRDSSRQGARVWLGTFDTAEEAALAYDAAALKMRGPKAHLNFLRKEEDGDHAAAADPEASSAASTAAAPTDAVDDSSAATTVADAVSSPTSAAAALEDFSQTAATAAATTTVQAEAPTRPGAWMDSTAAAAAAAVSNNNGFVLPPNALDFVAMETECSSNELFVGAEEIHKSAFGGCGHGALEVEDLGQLFLEELLESTQHDAAAFFSSLDSQLQWPL</sequence>
<feature type="compositionally biased region" description="Low complexity" evidence="6">
    <location>
        <begin position="199"/>
        <end position="215"/>
    </location>
</feature>
<dbReference type="InterPro" id="IPR016177">
    <property type="entry name" value="DNA-bd_dom_sf"/>
</dbReference>
<dbReference type="PRINTS" id="PR00367">
    <property type="entry name" value="ETHRSPELEMNT"/>
</dbReference>
<evidence type="ECO:0000259" key="7">
    <source>
        <dbReference type="PROSITE" id="PS51032"/>
    </source>
</evidence>
<evidence type="ECO:0000256" key="4">
    <source>
        <dbReference type="ARBA" id="ARBA00023163"/>
    </source>
</evidence>